<gene>
    <name evidence="3" type="ORF">FCM35_KLT13463</name>
</gene>
<protein>
    <submittedName>
        <fullName evidence="3">Cotton fiber expressed protein</fullName>
    </submittedName>
</protein>
<keyword evidence="2" id="KW-0472">Membrane</keyword>
<dbReference type="AlphaFoldDB" id="A0A833QP83"/>
<keyword evidence="2" id="KW-1133">Transmembrane helix</keyword>
<evidence type="ECO:0000256" key="1">
    <source>
        <dbReference type="SAM" id="MobiDB-lite"/>
    </source>
</evidence>
<dbReference type="InterPro" id="IPR008480">
    <property type="entry name" value="DUF761_pln"/>
</dbReference>
<accession>A0A833QP83</accession>
<feature type="region of interest" description="Disordered" evidence="1">
    <location>
        <begin position="183"/>
        <end position="247"/>
    </location>
</feature>
<comment type="caution">
    <text evidence="3">The sequence shown here is derived from an EMBL/GenBank/DDBJ whole genome shotgun (WGS) entry which is preliminary data.</text>
</comment>
<evidence type="ECO:0000313" key="4">
    <source>
        <dbReference type="Proteomes" id="UP000623129"/>
    </source>
</evidence>
<feature type="compositionally biased region" description="Basic and acidic residues" evidence="1">
    <location>
        <begin position="194"/>
        <end position="247"/>
    </location>
</feature>
<dbReference type="PANTHER" id="PTHR33098">
    <property type="entry name" value="COTTON FIBER (DUF761)"/>
    <property type="match status" value="1"/>
</dbReference>
<dbReference type="Pfam" id="PF05553">
    <property type="entry name" value="DUF761"/>
    <property type="match status" value="1"/>
</dbReference>
<sequence length="295" mass="34004">MDTLSTLITSKSNCSSFKTIYSTILCIATFSSLLLLRYSPLVLWFAANAIIFSVYKLSSSRHPNHSDPQVDSVHPILASLPLDRWHDYLSPHAEPGPREKEVITHVKTVEKDDKKVSTNEKNMAGNTCKAIMMRCSDYLSSPAEAPGLREKEVTHVYTVGEEDQKVTKEKNMDDTWKAIMMRRSRASARKPSLKKSDTWERSQRRLQRADEVGMKPELKKSATYKDGREEPAAHDQQMEETASKEDAGWRTRDVLVVANGDLFTRVENFIKKQHDQLRLQRQESEYRRLLERFRK</sequence>
<keyword evidence="4" id="KW-1185">Reference proteome</keyword>
<dbReference type="OrthoDB" id="687745at2759"/>
<dbReference type="Proteomes" id="UP000623129">
    <property type="component" value="Unassembled WGS sequence"/>
</dbReference>
<feature type="compositionally biased region" description="Basic residues" evidence="1">
    <location>
        <begin position="183"/>
        <end position="193"/>
    </location>
</feature>
<dbReference type="EMBL" id="SWLB01000025">
    <property type="protein sequence ID" value="KAF3322322.1"/>
    <property type="molecule type" value="Genomic_DNA"/>
</dbReference>
<name>A0A833QP83_9POAL</name>
<proteinExistence type="predicted"/>
<evidence type="ECO:0000313" key="3">
    <source>
        <dbReference type="EMBL" id="KAF3322322.1"/>
    </source>
</evidence>
<reference evidence="3" key="1">
    <citation type="submission" date="2020-01" db="EMBL/GenBank/DDBJ databases">
        <title>Genome sequence of Kobresia littledalei, the first chromosome-level genome in the family Cyperaceae.</title>
        <authorList>
            <person name="Qu G."/>
        </authorList>
    </citation>
    <scope>NUCLEOTIDE SEQUENCE</scope>
    <source>
        <strain evidence="3">C.B.Clarke</strain>
        <tissue evidence="3">Leaf</tissue>
    </source>
</reference>
<dbReference type="PANTHER" id="PTHR33098:SF53">
    <property type="entry name" value="OS05G0540900 PROTEIN"/>
    <property type="match status" value="1"/>
</dbReference>
<evidence type="ECO:0000256" key="2">
    <source>
        <dbReference type="SAM" id="Phobius"/>
    </source>
</evidence>
<organism evidence="3 4">
    <name type="scientific">Carex littledalei</name>
    <dbReference type="NCBI Taxonomy" id="544730"/>
    <lineage>
        <taxon>Eukaryota</taxon>
        <taxon>Viridiplantae</taxon>
        <taxon>Streptophyta</taxon>
        <taxon>Embryophyta</taxon>
        <taxon>Tracheophyta</taxon>
        <taxon>Spermatophyta</taxon>
        <taxon>Magnoliopsida</taxon>
        <taxon>Liliopsida</taxon>
        <taxon>Poales</taxon>
        <taxon>Cyperaceae</taxon>
        <taxon>Cyperoideae</taxon>
        <taxon>Cariceae</taxon>
        <taxon>Carex</taxon>
        <taxon>Carex subgen. Euthyceras</taxon>
    </lineage>
</organism>
<keyword evidence="2" id="KW-0812">Transmembrane</keyword>
<feature type="transmembrane region" description="Helical" evidence="2">
    <location>
        <begin position="20"/>
        <end position="36"/>
    </location>
</feature>